<dbReference type="EMBL" id="LGZN01000040">
    <property type="protein sequence ID" value="KNF67163.1"/>
    <property type="molecule type" value="Genomic_DNA"/>
</dbReference>
<protein>
    <submittedName>
        <fullName evidence="1">Tail protein</fullName>
    </submittedName>
</protein>
<gene>
    <name evidence="1" type="ORF">WR15_16925</name>
</gene>
<dbReference type="AlphaFoldDB" id="A0A0B0VNP5"/>
<accession>A0A0B0VNP5</accession>
<dbReference type="Pfam" id="PF09684">
    <property type="entry name" value="Tail_P2_I"/>
    <property type="match status" value="1"/>
</dbReference>
<name>A0A0B0VNP5_ECOLX</name>
<dbReference type="NCBIfam" id="TIGR01634">
    <property type="entry name" value="tail_P2_I"/>
    <property type="match status" value="1"/>
</dbReference>
<proteinExistence type="predicted"/>
<dbReference type="InterPro" id="IPR006521">
    <property type="entry name" value="Tail_protein_I"/>
</dbReference>
<evidence type="ECO:0000313" key="2">
    <source>
        <dbReference type="Proteomes" id="UP000037564"/>
    </source>
</evidence>
<organism evidence="1 2">
    <name type="scientific">Escherichia coli</name>
    <dbReference type="NCBI Taxonomy" id="562"/>
    <lineage>
        <taxon>Bacteria</taxon>
        <taxon>Pseudomonadati</taxon>
        <taxon>Pseudomonadota</taxon>
        <taxon>Gammaproteobacteria</taxon>
        <taxon>Enterobacterales</taxon>
        <taxon>Enterobacteriaceae</taxon>
        <taxon>Escherichia</taxon>
    </lineage>
</organism>
<dbReference type="Proteomes" id="UP000037564">
    <property type="component" value="Unassembled WGS sequence"/>
</dbReference>
<sequence>MNDDIRSILPVSASRAERVVDCVAGDMLSDIAVCLIRYVKNPDLCPAELLPWLAWEMAVDTWNEHWTEAEKRSAIKRAAYIHRHRGTKAALMASLADSPFRSQIVEWYEQTPPGEPYTFRLNVEQKDLPVLMNDHQDLKHAVLRAKNLRSWFSIHVYGNSTGRGFGYGYVMATEKIRSTGVITKTVPTEGQSEAGV</sequence>
<dbReference type="PATRIC" id="fig|562.7396.peg.3329"/>
<evidence type="ECO:0000313" key="1">
    <source>
        <dbReference type="EMBL" id="KNF67163.1"/>
    </source>
</evidence>
<comment type="caution">
    <text evidence="1">The sequence shown here is derived from an EMBL/GenBank/DDBJ whole genome shotgun (WGS) entry which is preliminary data.</text>
</comment>
<reference evidence="1 2" key="1">
    <citation type="submission" date="2015-07" db="EMBL/GenBank/DDBJ databases">
        <title>Genome sequences of 64 non-O157:H7 Shiga toxin-producing Escherichia coli strains.</title>
        <authorList>
            <person name="Gonzalez-Escalona N."/>
            <person name="Toro M."/>
            <person name="Timme R."/>
            <person name="Payne J."/>
        </authorList>
    </citation>
    <scope>NUCLEOTIDE SEQUENCE [LARGE SCALE GENOMIC DNA]</scope>
    <source>
        <strain evidence="1 2">CFSAN026843</strain>
    </source>
</reference>
<dbReference type="RefSeq" id="WP_040091453.1">
    <property type="nucleotide sequence ID" value="NZ_BFKY01000169.1"/>
</dbReference>